<dbReference type="Proteomes" id="UP000075840">
    <property type="component" value="Unassembled WGS sequence"/>
</dbReference>
<evidence type="ECO:0000259" key="11">
    <source>
        <dbReference type="Pfam" id="PF00909"/>
    </source>
</evidence>
<feature type="region of interest" description="Disordered" evidence="9">
    <location>
        <begin position="449"/>
        <end position="474"/>
    </location>
</feature>
<evidence type="ECO:0000313" key="12">
    <source>
        <dbReference type="EnsemblMetazoa" id="AARA006935-PA"/>
    </source>
</evidence>
<keyword evidence="6 10" id="KW-0472">Membrane</keyword>
<keyword evidence="13" id="KW-1185">Reference proteome</keyword>
<dbReference type="EMBL" id="APCN01002045">
    <property type="status" value="NOT_ANNOTATED_CDS"/>
    <property type="molecule type" value="Genomic_DNA"/>
</dbReference>
<dbReference type="EnsemblMetazoa" id="AARA006935-RA">
    <property type="protein sequence ID" value="AARA006935-PA"/>
    <property type="gene ID" value="AARA006935"/>
</dbReference>
<dbReference type="InterPro" id="IPR029020">
    <property type="entry name" value="Ammonium/urea_transptr"/>
</dbReference>
<dbReference type="Gene3D" id="1.10.3430.10">
    <property type="entry name" value="Ammonium transporter AmtB like domains"/>
    <property type="match status" value="1"/>
</dbReference>
<dbReference type="GO" id="GO:0008519">
    <property type="term" value="F:ammonium channel activity"/>
    <property type="evidence" value="ECO:0007669"/>
    <property type="project" value="InterPro"/>
</dbReference>
<sequence length="474" mass="50603">MHTPGSSTAGYALLLIVQVVFIIVFGFCTDYAKELLPVKNETARVHSPAESEGGNLRKYPRNTEYFQDIHVMIFAGFAFLMTFLKRYGFSASGLNLLVAALVVQWAIIMRGCYEMEDGIIPISLQNLIGADIAAAAVLISMGALLGRTTPIQLLIMGILEIAIFAGNEYLQLELVKAADVGGSITVHAFGAYFGLAVSFMLRPKKELAKAGPLEGSSYSSDISAMIGTIFLWIFWPSFNSALVDGADQERAIINTYLSLAGATVTTFVLSALVSHEHKLDMVHVQNSTLAGGVAVGSICNLLIHPFGALIVGVMAGVISVLGYRFLTPAILSNLRIADTCGVHNLHGMPAVLSAIFSAIYASFASVETYGTSLATIFPAMQNPNATNATSEIEPLEYVIGGYGRSGAKQGAFQLMAIGITMVIAIVGGLITGLILKSPSVRQLEEHELHKDDAFWETPSEESTNTTSTTNESSN</sequence>
<evidence type="ECO:0000256" key="6">
    <source>
        <dbReference type="ARBA" id="ARBA00023136"/>
    </source>
</evidence>
<feature type="transmembrane region" description="Helical" evidence="10">
    <location>
        <begin position="12"/>
        <end position="32"/>
    </location>
</feature>
<dbReference type="PRINTS" id="PR00342">
    <property type="entry name" value="RHESUSRHD"/>
</dbReference>
<dbReference type="AlphaFoldDB" id="A0A182I056"/>
<feature type="transmembrane region" description="Helical" evidence="10">
    <location>
        <begin position="184"/>
        <end position="201"/>
    </location>
</feature>
<protein>
    <recommendedName>
        <fullName evidence="11">Ammonium transporter AmtB-like domain-containing protein</fullName>
    </recommendedName>
</protein>
<keyword evidence="4 10" id="KW-0812">Transmembrane</keyword>
<keyword evidence="7" id="KW-0924">Ammonia transport</keyword>
<feature type="transmembrane region" description="Helical" evidence="10">
    <location>
        <begin position="309"/>
        <end position="326"/>
    </location>
</feature>
<feature type="transmembrane region" description="Helical" evidence="10">
    <location>
        <begin position="222"/>
        <end position="239"/>
    </location>
</feature>
<keyword evidence="3" id="KW-0813">Transport</keyword>
<feature type="transmembrane region" description="Helical" evidence="10">
    <location>
        <begin position="251"/>
        <end position="272"/>
    </location>
</feature>
<dbReference type="VEuPathDB" id="VectorBase:AARA006935"/>
<feature type="transmembrane region" description="Helical" evidence="10">
    <location>
        <begin position="411"/>
        <end position="435"/>
    </location>
</feature>
<comment type="similarity">
    <text evidence="2">Belongs to the ammonium transporter (TC 2.A.49) family. Rh subfamily.</text>
</comment>
<name>A0A182I056_ANOAR</name>
<evidence type="ECO:0000256" key="5">
    <source>
        <dbReference type="ARBA" id="ARBA00022989"/>
    </source>
</evidence>
<evidence type="ECO:0000256" key="8">
    <source>
        <dbReference type="ARBA" id="ARBA00023180"/>
    </source>
</evidence>
<evidence type="ECO:0000256" key="10">
    <source>
        <dbReference type="SAM" id="Phobius"/>
    </source>
</evidence>
<keyword evidence="8" id="KW-0325">Glycoprotein</keyword>
<keyword evidence="5 10" id="KW-1133">Transmembrane helix</keyword>
<dbReference type="PANTHER" id="PTHR11730">
    <property type="entry name" value="AMMONIUM TRANSPORTER"/>
    <property type="match status" value="1"/>
</dbReference>
<evidence type="ECO:0000256" key="4">
    <source>
        <dbReference type="ARBA" id="ARBA00022692"/>
    </source>
</evidence>
<feature type="compositionally biased region" description="Low complexity" evidence="9">
    <location>
        <begin position="460"/>
        <end position="474"/>
    </location>
</feature>
<evidence type="ECO:0000256" key="1">
    <source>
        <dbReference type="ARBA" id="ARBA00004141"/>
    </source>
</evidence>
<evidence type="ECO:0000256" key="3">
    <source>
        <dbReference type="ARBA" id="ARBA00022448"/>
    </source>
</evidence>
<evidence type="ECO:0000256" key="9">
    <source>
        <dbReference type="SAM" id="MobiDB-lite"/>
    </source>
</evidence>
<dbReference type="InterPro" id="IPR002229">
    <property type="entry name" value="RhesusRHD"/>
</dbReference>
<proteinExistence type="inferred from homology"/>
<feature type="transmembrane region" description="Helical" evidence="10">
    <location>
        <begin position="347"/>
        <end position="366"/>
    </location>
</feature>
<reference evidence="12" key="1">
    <citation type="submission" date="2022-08" db="UniProtKB">
        <authorList>
            <consortium name="EnsemblMetazoa"/>
        </authorList>
    </citation>
    <scope>IDENTIFICATION</scope>
    <source>
        <strain evidence="12">Dongola</strain>
    </source>
</reference>
<feature type="domain" description="Ammonium transporter AmtB-like" evidence="11">
    <location>
        <begin position="64"/>
        <end position="447"/>
    </location>
</feature>
<dbReference type="VEuPathDB" id="VectorBase:AARA21_011142"/>
<dbReference type="Pfam" id="PF00909">
    <property type="entry name" value="Ammonium_transp"/>
    <property type="match status" value="1"/>
</dbReference>
<dbReference type="InterPro" id="IPR024041">
    <property type="entry name" value="NH4_transpt_AmtB-like_dom"/>
</dbReference>
<dbReference type="GO" id="GO:0005886">
    <property type="term" value="C:plasma membrane"/>
    <property type="evidence" value="ECO:0007669"/>
    <property type="project" value="InterPro"/>
</dbReference>
<feature type="transmembrane region" description="Helical" evidence="10">
    <location>
        <begin position="153"/>
        <end position="172"/>
    </location>
</feature>
<dbReference type="SUPFAM" id="SSF111352">
    <property type="entry name" value="Ammonium transporter"/>
    <property type="match status" value="1"/>
</dbReference>
<organism evidence="12 13">
    <name type="scientific">Anopheles arabiensis</name>
    <name type="common">Mosquito</name>
    <dbReference type="NCBI Taxonomy" id="7173"/>
    <lineage>
        <taxon>Eukaryota</taxon>
        <taxon>Metazoa</taxon>
        <taxon>Ecdysozoa</taxon>
        <taxon>Arthropoda</taxon>
        <taxon>Hexapoda</taxon>
        <taxon>Insecta</taxon>
        <taxon>Pterygota</taxon>
        <taxon>Neoptera</taxon>
        <taxon>Endopterygota</taxon>
        <taxon>Diptera</taxon>
        <taxon>Nematocera</taxon>
        <taxon>Culicoidea</taxon>
        <taxon>Culicidae</taxon>
        <taxon>Anophelinae</taxon>
        <taxon>Anopheles</taxon>
    </lineage>
</organism>
<evidence type="ECO:0000256" key="7">
    <source>
        <dbReference type="ARBA" id="ARBA00023177"/>
    </source>
</evidence>
<evidence type="ECO:0000313" key="13">
    <source>
        <dbReference type="Proteomes" id="UP000075840"/>
    </source>
</evidence>
<dbReference type="PANTHER" id="PTHR11730:SF60">
    <property type="entry name" value="RH50, ISOFORM D"/>
    <property type="match status" value="1"/>
</dbReference>
<feature type="transmembrane region" description="Helical" evidence="10">
    <location>
        <begin position="128"/>
        <end position="146"/>
    </location>
</feature>
<dbReference type="GO" id="GO:0097272">
    <property type="term" value="P:ammonium homeostasis"/>
    <property type="evidence" value="ECO:0007669"/>
    <property type="project" value="TreeGrafter"/>
</dbReference>
<dbReference type="FunFam" id="1.10.3430.10:FF:000001">
    <property type="entry name" value="Ammonium transporter Rh type C"/>
    <property type="match status" value="1"/>
</dbReference>
<feature type="transmembrane region" description="Helical" evidence="10">
    <location>
        <begin position="91"/>
        <end position="108"/>
    </location>
</feature>
<accession>A0A182I056</accession>
<comment type="subcellular location">
    <subcellularLocation>
        <location evidence="1">Membrane</location>
        <topology evidence="1">Multi-pass membrane protein</topology>
    </subcellularLocation>
</comment>
<evidence type="ECO:0000256" key="2">
    <source>
        <dbReference type="ARBA" id="ARBA00011036"/>
    </source>
</evidence>